<feature type="compositionally biased region" description="Basic and acidic residues" evidence="1">
    <location>
        <begin position="94"/>
        <end position="104"/>
    </location>
</feature>
<reference evidence="4" key="1">
    <citation type="journal article" date="2019" name="Int. J. Syst. Evol. Microbiol.">
        <title>The Global Catalogue of Microorganisms (GCM) 10K type strain sequencing project: providing services to taxonomists for standard genome sequencing and annotation.</title>
        <authorList>
            <consortium name="The Broad Institute Genomics Platform"/>
            <consortium name="The Broad Institute Genome Sequencing Center for Infectious Disease"/>
            <person name="Wu L."/>
            <person name="Ma J."/>
        </authorList>
    </citation>
    <scope>NUCLEOTIDE SEQUENCE [LARGE SCALE GENOMIC DNA]</scope>
    <source>
        <strain evidence="4">JCM 9687</strain>
    </source>
</reference>
<dbReference type="Proteomes" id="UP001500483">
    <property type="component" value="Unassembled WGS sequence"/>
</dbReference>
<feature type="transmembrane region" description="Helical" evidence="2">
    <location>
        <begin position="6"/>
        <end position="29"/>
    </location>
</feature>
<keyword evidence="4" id="KW-1185">Reference proteome</keyword>
<evidence type="ECO:0000256" key="1">
    <source>
        <dbReference type="SAM" id="MobiDB-lite"/>
    </source>
</evidence>
<proteinExistence type="predicted"/>
<evidence type="ECO:0000313" key="4">
    <source>
        <dbReference type="Proteomes" id="UP001500483"/>
    </source>
</evidence>
<dbReference type="RefSeq" id="WP_344931140.1">
    <property type="nucleotide sequence ID" value="NZ_BAAAYK010000038.1"/>
</dbReference>
<feature type="region of interest" description="Disordered" evidence="1">
    <location>
        <begin position="53"/>
        <end position="495"/>
    </location>
</feature>
<dbReference type="EMBL" id="BAAAYK010000038">
    <property type="protein sequence ID" value="GAA3365150.1"/>
    <property type="molecule type" value="Genomic_DNA"/>
</dbReference>
<organism evidence="3 4">
    <name type="scientific">Saccharopolyspora gregorii</name>
    <dbReference type="NCBI Taxonomy" id="33914"/>
    <lineage>
        <taxon>Bacteria</taxon>
        <taxon>Bacillati</taxon>
        <taxon>Actinomycetota</taxon>
        <taxon>Actinomycetes</taxon>
        <taxon>Pseudonocardiales</taxon>
        <taxon>Pseudonocardiaceae</taxon>
        <taxon>Saccharopolyspora</taxon>
    </lineage>
</organism>
<sequence>MVWLFTQVWLWSVAAFLLGSVITWLLFVLPLRRRLRKVTSEFTEYVEHQDARHDRQIWRSHQPSPPLGVERTAVQPRWEQDAGPLAEPDEDDEPRTARLPEPERPTAPAAQTSAARTPAAQPAAEPAPTATTDARAEVSVRGGSQVADLVVDDGATSAHEPAEQPARTPGDPSLPVRNPGAWKDDSPYAGRSSGGWWPSRVREDEDGGPRPETAQRPEQSPRPEQDQRPEQPQRSDVAQSSRQPAGAPWTISNDQDGGEDAERPTSADIGQALGRGANTDPVADRPAESASTWFQKNAAADESEIARPARSAAPTGDGTEIFTRPETPLRPGPPGLSGAAELSAALGLSDLSDAPRPAAEAPRDAEPAREPEAEQTWTEPEPARAGDDHGFAGNLRALVESRAHEFTDQAAPEQASDVPVIAESEQTPLPRRTPGAGPRPGMQQRPGRSQAAWHADPQAQANRRRESLAAPQEPSQQDGHMVKGDFASRRYHAPDSPHYDRVVAEVWFRTEADAEEAGFQHWNSGS</sequence>
<name>A0ABP6S138_9PSEU</name>
<feature type="compositionally biased region" description="Basic and acidic residues" evidence="1">
    <location>
        <begin position="361"/>
        <end position="372"/>
    </location>
</feature>
<feature type="compositionally biased region" description="Low complexity" evidence="1">
    <location>
        <begin position="336"/>
        <end position="360"/>
    </location>
</feature>
<feature type="compositionally biased region" description="Low complexity" evidence="1">
    <location>
        <begin position="106"/>
        <end position="133"/>
    </location>
</feature>
<keyword evidence="2" id="KW-1133">Transmembrane helix</keyword>
<feature type="compositionally biased region" description="Basic and acidic residues" evidence="1">
    <location>
        <begin position="480"/>
        <end position="495"/>
    </location>
</feature>
<evidence type="ECO:0000256" key="2">
    <source>
        <dbReference type="SAM" id="Phobius"/>
    </source>
</evidence>
<comment type="caution">
    <text evidence="3">The sequence shown here is derived from an EMBL/GenBank/DDBJ whole genome shotgun (WGS) entry which is preliminary data.</text>
</comment>
<gene>
    <name evidence="3" type="ORF">GCM10020366_63920</name>
</gene>
<protein>
    <submittedName>
        <fullName evidence="3">Uncharacterized protein</fullName>
    </submittedName>
</protein>
<feature type="compositionally biased region" description="Basic and acidic residues" evidence="1">
    <location>
        <begin position="381"/>
        <end position="390"/>
    </location>
</feature>
<evidence type="ECO:0000313" key="3">
    <source>
        <dbReference type="EMBL" id="GAA3365150.1"/>
    </source>
</evidence>
<accession>A0ABP6S138</accession>
<feature type="compositionally biased region" description="Low complexity" evidence="1">
    <location>
        <begin position="428"/>
        <end position="441"/>
    </location>
</feature>
<feature type="compositionally biased region" description="Basic and acidic residues" evidence="1">
    <location>
        <begin position="200"/>
        <end position="233"/>
    </location>
</feature>
<keyword evidence="2" id="KW-0812">Transmembrane</keyword>
<keyword evidence="2" id="KW-0472">Membrane</keyword>